<comment type="subcellular location">
    <subcellularLocation>
        <location evidence="1">Membrane</location>
    </subcellularLocation>
</comment>
<feature type="domain" description="Cytochrome b561" evidence="10">
    <location>
        <begin position="225"/>
        <end position="417"/>
    </location>
</feature>
<dbReference type="AlphaFoldDB" id="A0A8S0Q3T2"/>
<evidence type="ECO:0000256" key="6">
    <source>
        <dbReference type="ARBA" id="ARBA00022989"/>
    </source>
</evidence>
<feature type="transmembrane region" description="Helical" evidence="8">
    <location>
        <begin position="392"/>
        <end position="411"/>
    </location>
</feature>
<keyword evidence="6 8" id="KW-1133">Transmembrane helix</keyword>
<evidence type="ECO:0000256" key="3">
    <source>
        <dbReference type="ARBA" id="ARBA00022692"/>
    </source>
</evidence>
<keyword evidence="7 8" id="KW-0472">Membrane</keyword>
<feature type="domain" description="DOMON" evidence="9">
    <location>
        <begin position="108"/>
        <end position="218"/>
    </location>
</feature>
<dbReference type="EMBL" id="CACTIH010000475">
    <property type="protein sequence ID" value="CAA2960962.1"/>
    <property type="molecule type" value="Genomic_DNA"/>
</dbReference>
<accession>A0A8S0Q3T2</accession>
<dbReference type="GO" id="GO:0016020">
    <property type="term" value="C:membrane"/>
    <property type="evidence" value="ECO:0007669"/>
    <property type="project" value="UniProtKB-SubCell"/>
</dbReference>
<comment type="caution">
    <text evidence="11">The sequence shown here is derived from an EMBL/GenBank/DDBJ whole genome shotgun (WGS) entry which is preliminary data.</text>
</comment>
<dbReference type="SMART" id="SM00664">
    <property type="entry name" value="DoH"/>
    <property type="match status" value="1"/>
</dbReference>
<dbReference type="InterPro" id="IPR006593">
    <property type="entry name" value="Cyt_b561/ferric_Rdtase_TM"/>
</dbReference>
<evidence type="ECO:0000256" key="7">
    <source>
        <dbReference type="ARBA" id="ARBA00023136"/>
    </source>
</evidence>
<sequence length="417" mass="46903">MSYYIYNMLYNVCIYSLLNLSTAYFPTSSTTPLYVVDYIHKNHFPHSREREREREMKGSFIFSPSFLILVLFFGAANSQDSCNSPLSLERSLPFDTASLQCVSVWPPQSFILRYQQASTNVWNFLLSAPNTNAYIGIGFSPNGKMVGSTAIVGWVQPDTTTDMKMYYLGAQSPDQVIVVKEGNLKLGNSSMTVQSNQIYMAFQLIVDAPEKQLIYSVGQRNRLPSGPDYALTQHQDQISTLLNYATGQFQKENPDASLKRSHGILNMLGWGILMPIGVLVARHMRQWDPIWFYSHSIIQSFGFVLGVAGVICGIVLEDRLGANVNKHKGLGIFILTLGCLQVIAFLARPDKESKVRKYWNWYHFSVGRILIFLAAVNVFYGIHLGNAGTGWNAGFAVVLVTLFIVGAILELRMWKRK</sequence>
<dbReference type="PROSITE" id="PS50836">
    <property type="entry name" value="DOMON"/>
    <property type="match status" value="1"/>
</dbReference>
<keyword evidence="2" id="KW-0813">Transport</keyword>
<reference evidence="11 12" key="1">
    <citation type="submission" date="2019-12" db="EMBL/GenBank/DDBJ databases">
        <authorList>
            <person name="Alioto T."/>
            <person name="Alioto T."/>
            <person name="Gomez Garrido J."/>
        </authorList>
    </citation>
    <scope>NUCLEOTIDE SEQUENCE [LARGE SCALE GENOMIC DNA]</scope>
</reference>
<evidence type="ECO:0000256" key="2">
    <source>
        <dbReference type="ARBA" id="ARBA00022448"/>
    </source>
</evidence>
<protein>
    <submittedName>
        <fullName evidence="11">Cytochrome b561 and DOMON domain-containing At3g07570-like</fullName>
    </submittedName>
</protein>
<evidence type="ECO:0000256" key="8">
    <source>
        <dbReference type="SAM" id="Phobius"/>
    </source>
</evidence>
<organism evidence="11 12">
    <name type="scientific">Olea europaea subsp. europaea</name>
    <dbReference type="NCBI Taxonomy" id="158383"/>
    <lineage>
        <taxon>Eukaryota</taxon>
        <taxon>Viridiplantae</taxon>
        <taxon>Streptophyta</taxon>
        <taxon>Embryophyta</taxon>
        <taxon>Tracheophyta</taxon>
        <taxon>Spermatophyta</taxon>
        <taxon>Magnoliopsida</taxon>
        <taxon>eudicotyledons</taxon>
        <taxon>Gunneridae</taxon>
        <taxon>Pentapetalae</taxon>
        <taxon>asterids</taxon>
        <taxon>lamiids</taxon>
        <taxon>Lamiales</taxon>
        <taxon>Oleaceae</taxon>
        <taxon>Oleeae</taxon>
        <taxon>Olea</taxon>
    </lineage>
</organism>
<keyword evidence="3 8" id="KW-0812">Transmembrane</keyword>
<dbReference type="Proteomes" id="UP000594638">
    <property type="component" value="Unassembled WGS sequence"/>
</dbReference>
<name>A0A8S0Q3T2_OLEEU</name>
<dbReference type="Gene3D" id="1.20.120.1770">
    <property type="match status" value="1"/>
</dbReference>
<feature type="transmembrane region" description="Helical" evidence="8">
    <location>
        <begin position="359"/>
        <end position="380"/>
    </location>
</feature>
<keyword evidence="12" id="KW-1185">Reference proteome</keyword>
<dbReference type="Gramene" id="OE9A073738T1">
    <property type="protein sequence ID" value="OE9A073738C1"/>
    <property type="gene ID" value="OE9A073738"/>
</dbReference>
<dbReference type="Pfam" id="PF03351">
    <property type="entry name" value="DOMON"/>
    <property type="match status" value="1"/>
</dbReference>
<feature type="transmembrane region" description="Helical" evidence="8">
    <location>
        <begin position="328"/>
        <end position="347"/>
    </location>
</feature>
<evidence type="ECO:0000313" key="11">
    <source>
        <dbReference type="EMBL" id="CAA2960962.1"/>
    </source>
</evidence>
<evidence type="ECO:0000256" key="4">
    <source>
        <dbReference type="ARBA" id="ARBA00022729"/>
    </source>
</evidence>
<evidence type="ECO:0000256" key="1">
    <source>
        <dbReference type="ARBA" id="ARBA00004370"/>
    </source>
</evidence>
<dbReference type="PROSITE" id="PS50939">
    <property type="entry name" value="CYTOCHROME_B561"/>
    <property type="match status" value="1"/>
</dbReference>
<dbReference type="OrthoDB" id="19261at2759"/>
<feature type="transmembrane region" description="Helical" evidence="8">
    <location>
        <begin position="293"/>
        <end position="316"/>
    </location>
</feature>
<evidence type="ECO:0000259" key="9">
    <source>
        <dbReference type="PROSITE" id="PS50836"/>
    </source>
</evidence>
<dbReference type="PANTHER" id="PTHR23130">
    <property type="entry name" value="CYTOCHROME B561 AND DOMON DOMAIN-CONTAINING PROTEIN"/>
    <property type="match status" value="1"/>
</dbReference>
<gene>
    <name evidence="11" type="ORF">OLEA9_A073738</name>
</gene>
<dbReference type="CDD" id="cd08760">
    <property type="entry name" value="Cyt_b561_FRRS1_like"/>
    <property type="match status" value="1"/>
</dbReference>
<dbReference type="CDD" id="cd09631">
    <property type="entry name" value="DOMON_DOH"/>
    <property type="match status" value="1"/>
</dbReference>
<evidence type="ECO:0000256" key="5">
    <source>
        <dbReference type="ARBA" id="ARBA00022982"/>
    </source>
</evidence>
<evidence type="ECO:0000313" key="12">
    <source>
        <dbReference type="Proteomes" id="UP000594638"/>
    </source>
</evidence>
<dbReference type="PANTHER" id="PTHR23130:SF171">
    <property type="entry name" value="OS01G0895300 PROTEIN"/>
    <property type="match status" value="1"/>
</dbReference>
<dbReference type="InterPro" id="IPR045266">
    <property type="entry name" value="DOH_DOMON"/>
</dbReference>
<feature type="transmembrane region" description="Helical" evidence="8">
    <location>
        <begin position="58"/>
        <end position="76"/>
    </location>
</feature>
<dbReference type="InterPro" id="IPR005018">
    <property type="entry name" value="DOMON_domain"/>
</dbReference>
<proteinExistence type="predicted"/>
<keyword evidence="4" id="KW-0732">Signal</keyword>
<evidence type="ECO:0000259" key="10">
    <source>
        <dbReference type="PROSITE" id="PS50939"/>
    </source>
</evidence>
<dbReference type="SMART" id="SM00665">
    <property type="entry name" value="B561"/>
    <property type="match status" value="1"/>
</dbReference>
<keyword evidence="5" id="KW-0249">Electron transport</keyword>